<feature type="transmembrane region" description="Helical" evidence="1">
    <location>
        <begin position="93"/>
        <end position="112"/>
    </location>
</feature>
<keyword evidence="1" id="KW-0472">Membrane</keyword>
<dbReference type="InterPro" id="IPR053178">
    <property type="entry name" value="Osmoadaptation_assoc"/>
</dbReference>
<proteinExistence type="predicted"/>
<gene>
    <name evidence="2" type="ORF">EK21DRAFT_66971</name>
</gene>
<feature type="non-terminal residue" evidence="2">
    <location>
        <position position="1"/>
    </location>
</feature>
<keyword evidence="1" id="KW-0812">Transmembrane</keyword>
<name>A0A9P4LK02_9PLEO</name>
<accession>A0A9P4LK02</accession>
<organism evidence="2 3">
    <name type="scientific">Setomelanomma holmii</name>
    <dbReference type="NCBI Taxonomy" id="210430"/>
    <lineage>
        <taxon>Eukaryota</taxon>
        <taxon>Fungi</taxon>
        <taxon>Dikarya</taxon>
        <taxon>Ascomycota</taxon>
        <taxon>Pezizomycotina</taxon>
        <taxon>Dothideomycetes</taxon>
        <taxon>Pleosporomycetidae</taxon>
        <taxon>Pleosporales</taxon>
        <taxon>Pleosporineae</taxon>
        <taxon>Phaeosphaeriaceae</taxon>
        <taxon>Setomelanomma</taxon>
    </lineage>
</organism>
<keyword evidence="3" id="KW-1185">Reference proteome</keyword>
<evidence type="ECO:0000313" key="2">
    <source>
        <dbReference type="EMBL" id="KAF2029791.1"/>
    </source>
</evidence>
<dbReference type="PANTHER" id="PTHR38111">
    <property type="entry name" value="ZN(2)-C6 FUNGAL-TYPE DOMAIN-CONTAINING PROTEIN-RELATED"/>
    <property type="match status" value="1"/>
</dbReference>
<dbReference type="EMBL" id="ML978196">
    <property type="protein sequence ID" value="KAF2029791.1"/>
    <property type="molecule type" value="Genomic_DNA"/>
</dbReference>
<sequence length="340" mass="38619">SAISTFATTLRYHRTEDDVYQSAILQMYLDSLRHMGKALYESRGTFHIEHCAAIMCLAVTAILTPMVGSGWMTHAKGVGDLIEHLGPERFSSGLFHVLFVGFRPLLLVSSLLNRHATFLAKQEWTTVPFRSQSVFMMQRLLDRASALPSLLERYYNITDFCEHSNSAVTERLCQDFHDFLEGLQEWEQISRLYAQDPLLWSRANAVGSSTAADDLWFPNIMTANSLTHYWAFKIIAKTHLGILHEAMTTPIYSLRGTLAPATQTSFADLAEMIYNSMSYLNPPDIRLHNAGSSFFTFPTAISGFQRSPDRYSSQLSRCKQIVNKLRDRGIYFNVFHHRAA</sequence>
<dbReference type="Proteomes" id="UP000799777">
    <property type="component" value="Unassembled WGS sequence"/>
</dbReference>
<evidence type="ECO:0000313" key="3">
    <source>
        <dbReference type="Proteomes" id="UP000799777"/>
    </source>
</evidence>
<dbReference type="PANTHER" id="PTHR38111:SF9">
    <property type="entry name" value="ZN(2)-C6 FUNGAL-TYPE DOMAIN-CONTAINING PROTEIN"/>
    <property type="match status" value="1"/>
</dbReference>
<reference evidence="2" key="1">
    <citation type="journal article" date="2020" name="Stud. Mycol.">
        <title>101 Dothideomycetes genomes: a test case for predicting lifestyles and emergence of pathogens.</title>
        <authorList>
            <person name="Haridas S."/>
            <person name="Albert R."/>
            <person name="Binder M."/>
            <person name="Bloem J."/>
            <person name="Labutti K."/>
            <person name="Salamov A."/>
            <person name="Andreopoulos B."/>
            <person name="Baker S."/>
            <person name="Barry K."/>
            <person name="Bills G."/>
            <person name="Bluhm B."/>
            <person name="Cannon C."/>
            <person name="Castanera R."/>
            <person name="Culley D."/>
            <person name="Daum C."/>
            <person name="Ezra D."/>
            <person name="Gonzalez J."/>
            <person name="Henrissat B."/>
            <person name="Kuo A."/>
            <person name="Liang C."/>
            <person name="Lipzen A."/>
            <person name="Lutzoni F."/>
            <person name="Magnuson J."/>
            <person name="Mondo S."/>
            <person name="Nolan M."/>
            <person name="Ohm R."/>
            <person name="Pangilinan J."/>
            <person name="Park H.-J."/>
            <person name="Ramirez L."/>
            <person name="Alfaro M."/>
            <person name="Sun H."/>
            <person name="Tritt A."/>
            <person name="Yoshinaga Y."/>
            <person name="Zwiers L.-H."/>
            <person name="Turgeon B."/>
            <person name="Goodwin S."/>
            <person name="Spatafora J."/>
            <person name="Crous P."/>
            <person name="Grigoriev I."/>
        </authorList>
    </citation>
    <scope>NUCLEOTIDE SEQUENCE</scope>
    <source>
        <strain evidence="2">CBS 110217</strain>
    </source>
</reference>
<comment type="caution">
    <text evidence="2">The sequence shown here is derived from an EMBL/GenBank/DDBJ whole genome shotgun (WGS) entry which is preliminary data.</text>
</comment>
<dbReference type="OrthoDB" id="4491390at2759"/>
<feature type="transmembrane region" description="Helical" evidence="1">
    <location>
        <begin position="52"/>
        <end position="73"/>
    </location>
</feature>
<keyword evidence="1" id="KW-1133">Transmembrane helix</keyword>
<evidence type="ECO:0000256" key="1">
    <source>
        <dbReference type="SAM" id="Phobius"/>
    </source>
</evidence>
<protein>
    <submittedName>
        <fullName evidence="2">Uncharacterized protein</fullName>
    </submittedName>
</protein>
<dbReference type="AlphaFoldDB" id="A0A9P4LK02"/>